<name>A0AAE9Z467_9GAMM</name>
<reference evidence="3 4" key="2">
    <citation type="journal article" date="2022" name="Mar. Drugs">
        <title>Bioassay-Guided Fractionation Leads to the Detection of Cholic Acid Generated by the Rare Thalassomonas sp.</title>
        <authorList>
            <person name="Pheiffer F."/>
            <person name="Schneider Y.K."/>
            <person name="Hansen E.H."/>
            <person name="Andersen J.H."/>
            <person name="Isaksson J."/>
            <person name="Busche T."/>
            <person name="R C."/>
            <person name="Kalinowski J."/>
            <person name="Zyl L.V."/>
            <person name="Trindade M."/>
        </authorList>
    </citation>
    <scope>NUCLEOTIDE SEQUENCE [LARGE SCALE GENOMIC DNA]</scope>
    <source>
        <strain evidence="3 4">XOM25</strain>
    </source>
</reference>
<feature type="chain" id="PRO_5042162739" evidence="1">
    <location>
        <begin position="26"/>
        <end position="400"/>
    </location>
</feature>
<dbReference type="RefSeq" id="WP_044841753.1">
    <property type="nucleotide sequence ID" value="NZ_CP059733.1"/>
</dbReference>
<evidence type="ECO:0000313" key="3">
    <source>
        <dbReference type="EMBL" id="WDE05750.1"/>
    </source>
</evidence>
<dbReference type="InterPro" id="IPR023614">
    <property type="entry name" value="Porin_dom_sf"/>
</dbReference>
<dbReference type="Pfam" id="PF13372">
    <property type="entry name" value="Alginate_exp"/>
    <property type="match status" value="1"/>
</dbReference>
<dbReference type="EMBL" id="CP059733">
    <property type="protein sequence ID" value="WDE05750.1"/>
    <property type="molecule type" value="Genomic_DNA"/>
</dbReference>
<evidence type="ECO:0000259" key="2">
    <source>
        <dbReference type="Pfam" id="PF13372"/>
    </source>
</evidence>
<dbReference type="KEGG" id="tvd:SG34_002095"/>
<dbReference type="Proteomes" id="UP000032352">
    <property type="component" value="Chromosome"/>
</dbReference>
<dbReference type="SUPFAM" id="SSF56935">
    <property type="entry name" value="Porins"/>
    <property type="match status" value="1"/>
</dbReference>
<keyword evidence="4" id="KW-1185">Reference proteome</keyword>
<dbReference type="AlphaFoldDB" id="A0AAE9Z467"/>
<feature type="signal peptide" evidence="1">
    <location>
        <begin position="1"/>
        <end position="25"/>
    </location>
</feature>
<sequence>MKSLVNTLSTSLIAAAVLAAPAAFAGQSPVADGVKKALGDSKVNLNFRARFENVDQDGIKEDANALTLKSRITAKTGAYNGFSLGVEVDNVTELVNNYNSTRNGETKYPVVADPEGTDVNQAYIQYKGDKATFTAGRQRILHSGQRFVGGVGWRQNEQTYDGYRLVYQASDAFSLDYSYVYNINKIFGPRGASADDDGEFHLANAVYKINKDHKLSAFAYLLEYEYSYAKSTTTYGLQYNGNFGPVIANASYAQQSDRDDNPNDFDADYFNLELGSTLGPVKVLAGYELLGSDNGIGFSTPLATLHKFQGFADKFLATPGDGIEDIYFTAKTKVSGIKLSATYHNFSADKGSRDWGSEIDLVAAYAIDKNYKVLLKFASYDADDHATDTDKLWLQVTAKF</sequence>
<protein>
    <submittedName>
        <fullName evidence="3">Alginate export family protein</fullName>
    </submittedName>
</protein>
<keyword evidence="1" id="KW-0732">Signal</keyword>
<reference evidence="3 4" key="1">
    <citation type="journal article" date="2015" name="Genome Announc.">
        <title>Draft Genome Sequences of Marine Isolates of Thalassomonas viridans and Thalassomonas actiniarum.</title>
        <authorList>
            <person name="Olonade I."/>
            <person name="van Zyl L.J."/>
            <person name="Trindade M."/>
        </authorList>
    </citation>
    <scope>NUCLEOTIDE SEQUENCE [LARGE SCALE GENOMIC DNA]</scope>
    <source>
        <strain evidence="3 4">XOM25</strain>
    </source>
</reference>
<dbReference type="Gene3D" id="2.40.160.10">
    <property type="entry name" value="Porin"/>
    <property type="match status" value="1"/>
</dbReference>
<gene>
    <name evidence="3" type="ORF">SG34_002095</name>
</gene>
<organism evidence="3 4">
    <name type="scientific">Thalassomonas viridans</name>
    <dbReference type="NCBI Taxonomy" id="137584"/>
    <lineage>
        <taxon>Bacteria</taxon>
        <taxon>Pseudomonadati</taxon>
        <taxon>Pseudomonadota</taxon>
        <taxon>Gammaproteobacteria</taxon>
        <taxon>Alteromonadales</taxon>
        <taxon>Colwelliaceae</taxon>
        <taxon>Thalassomonas</taxon>
    </lineage>
</organism>
<feature type="domain" description="Alginate export" evidence="2">
    <location>
        <begin position="43"/>
        <end position="179"/>
    </location>
</feature>
<evidence type="ECO:0000313" key="4">
    <source>
        <dbReference type="Proteomes" id="UP000032352"/>
    </source>
</evidence>
<proteinExistence type="predicted"/>
<accession>A0AAE9Z467</accession>
<evidence type="ECO:0000256" key="1">
    <source>
        <dbReference type="SAM" id="SignalP"/>
    </source>
</evidence>
<dbReference type="InterPro" id="IPR025388">
    <property type="entry name" value="Alginate_export_dom"/>
</dbReference>